<dbReference type="InterPro" id="IPR003043">
    <property type="entry name" value="Uropor_MeTrfase_CS"/>
</dbReference>
<dbReference type="Proteomes" id="UP000515847">
    <property type="component" value="Chromosome"/>
</dbReference>
<dbReference type="PANTHER" id="PTHR45790:SF4">
    <property type="entry name" value="COBALT-PRECORRIN-4 C(11)-METHYLTRANSFERASE"/>
    <property type="match status" value="1"/>
</dbReference>
<evidence type="ECO:0000256" key="1">
    <source>
        <dbReference type="ARBA" id="ARBA00004953"/>
    </source>
</evidence>
<dbReference type="InterPro" id="IPR035996">
    <property type="entry name" value="4pyrrol_Methylase_sf"/>
</dbReference>
<dbReference type="PROSITE" id="PS00839">
    <property type="entry name" value="SUMT_1"/>
    <property type="match status" value="1"/>
</dbReference>
<keyword evidence="3" id="KW-0169">Cobalamin biosynthesis</keyword>
<dbReference type="OrthoDB" id="9815856at2"/>
<evidence type="ECO:0000313" key="9">
    <source>
        <dbReference type="Proteomes" id="UP000515847"/>
    </source>
</evidence>
<evidence type="ECO:0000313" key="8">
    <source>
        <dbReference type="EMBL" id="QNB45674.1"/>
    </source>
</evidence>
<dbReference type="RefSeq" id="WP_034419844.1">
    <property type="nucleotide sequence ID" value="NZ_CP045798.1"/>
</dbReference>
<dbReference type="Gene3D" id="3.40.1010.10">
    <property type="entry name" value="Cobalt-precorrin-4 Transmethylase, Domain 1"/>
    <property type="match status" value="1"/>
</dbReference>
<dbReference type="InterPro" id="IPR000878">
    <property type="entry name" value="4pyrrol_Mease"/>
</dbReference>
<dbReference type="KEGG" id="tfr:BR63_04735"/>
<protein>
    <submittedName>
        <fullName evidence="8">Precorrin-4 C(11)-methyltransferase</fullName>
        <ecNumber evidence="8">2.1.1.133</ecNumber>
    </submittedName>
</protein>
<dbReference type="PANTHER" id="PTHR45790">
    <property type="entry name" value="SIROHEME SYNTHASE-RELATED"/>
    <property type="match status" value="1"/>
</dbReference>
<dbReference type="GO" id="GO:0009236">
    <property type="term" value="P:cobalamin biosynthetic process"/>
    <property type="evidence" value="ECO:0007669"/>
    <property type="project" value="UniProtKB-UniPathway"/>
</dbReference>
<sequence>MKVYFIGAGPGDPKLITVKGQEIIAQADVIIYAGSLVNPEVLNHRKPEAIVYNSAAMTLPEVLAVMEEAVANNQTVARVHTGDPSIYGAIKEQMDALETKNIPYEIIPGVSSFLAAAASLKSEYTLPGISQTVILTRLEGRTPVPEKEKLAGLATHQASMCIFLSSGMIKEVVAQLLTAYPPATPVAVVYKASWPEELIIRGTLATIEEEVKKQGVNKTALILVGSFLDSEYELSRLYDPSFSHEYRRASS</sequence>
<evidence type="ECO:0000256" key="5">
    <source>
        <dbReference type="ARBA" id="ARBA00022679"/>
    </source>
</evidence>
<dbReference type="GO" id="GO:0046026">
    <property type="term" value="F:precorrin-4 C11-methyltransferase activity"/>
    <property type="evidence" value="ECO:0007669"/>
    <property type="project" value="UniProtKB-EC"/>
</dbReference>
<gene>
    <name evidence="8" type="primary">cobM</name>
    <name evidence="8" type="ORF">BR63_04735</name>
</gene>
<accession>A0A7G6E0S0</accession>
<dbReference type="AlphaFoldDB" id="A0A7G6E0S0"/>
<keyword evidence="9" id="KW-1185">Reference proteome</keyword>
<evidence type="ECO:0000256" key="3">
    <source>
        <dbReference type="ARBA" id="ARBA00022573"/>
    </source>
</evidence>
<keyword evidence="6" id="KW-0949">S-adenosyl-L-methionine</keyword>
<proteinExistence type="inferred from homology"/>
<dbReference type="Pfam" id="PF00590">
    <property type="entry name" value="TP_methylase"/>
    <property type="match status" value="1"/>
</dbReference>
<dbReference type="GO" id="GO:0032259">
    <property type="term" value="P:methylation"/>
    <property type="evidence" value="ECO:0007669"/>
    <property type="project" value="UniProtKB-KW"/>
</dbReference>
<dbReference type="EC" id="2.1.1.133" evidence="8"/>
<name>A0A7G6E0S0_THEFR</name>
<comment type="similarity">
    <text evidence="2">Belongs to the precorrin methyltransferase family.</text>
</comment>
<dbReference type="InterPro" id="IPR014777">
    <property type="entry name" value="4pyrrole_Mease_sub1"/>
</dbReference>
<dbReference type="InterPro" id="IPR050161">
    <property type="entry name" value="Siro_Cobalamin_biosynth"/>
</dbReference>
<organism evidence="8 9">
    <name type="scientific">Thermanaerosceptrum fracticalcis</name>
    <dbReference type="NCBI Taxonomy" id="1712410"/>
    <lineage>
        <taxon>Bacteria</taxon>
        <taxon>Bacillati</taxon>
        <taxon>Bacillota</taxon>
        <taxon>Clostridia</taxon>
        <taxon>Eubacteriales</taxon>
        <taxon>Peptococcaceae</taxon>
        <taxon>Thermanaerosceptrum</taxon>
    </lineage>
</organism>
<dbReference type="Gene3D" id="3.30.950.10">
    <property type="entry name" value="Methyltransferase, Cobalt-precorrin-4 Transmethylase, Domain 2"/>
    <property type="match status" value="1"/>
</dbReference>
<dbReference type="SUPFAM" id="SSF53790">
    <property type="entry name" value="Tetrapyrrole methylase"/>
    <property type="match status" value="1"/>
</dbReference>
<dbReference type="InterPro" id="IPR014776">
    <property type="entry name" value="4pyrrole_Mease_sub2"/>
</dbReference>
<evidence type="ECO:0000256" key="6">
    <source>
        <dbReference type="ARBA" id="ARBA00022691"/>
    </source>
</evidence>
<dbReference type="EMBL" id="CP045798">
    <property type="protein sequence ID" value="QNB45674.1"/>
    <property type="molecule type" value="Genomic_DNA"/>
</dbReference>
<comment type="pathway">
    <text evidence="1">Cofactor biosynthesis; adenosylcobalamin biosynthesis.</text>
</comment>
<feature type="domain" description="Tetrapyrrole methylase" evidence="7">
    <location>
        <begin position="2"/>
        <end position="207"/>
    </location>
</feature>
<evidence type="ECO:0000259" key="7">
    <source>
        <dbReference type="Pfam" id="PF00590"/>
    </source>
</evidence>
<evidence type="ECO:0000256" key="4">
    <source>
        <dbReference type="ARBA" id="ARBA00022603"/>
    </source>
</evidence>
<dbReference type="UniPathway" id="UPA00148"/>
<dbReference type="CDD" id="cd11641">
    <property type="entry name" value="Precorrin-4_C11-MT"/>
    <property type="match status" value="1"/>
</dbReference>
<keyword evidence="5 8" id="KW-0808">Transferase</keyword>
<dbReference type="InterPro" id="IPR006362">
    <property type="entry name" value="Cbl_synth_CobM/CibF"/>
</dbReference>
<reference evidence="8 9" key="1">
    <citation type="journal article" date="2019" name="Front. Microbiol.">
        <title>Thermoanaerosceptrum fracticalcis gen. nov. sp. nov., a Novel Fumarate-Fermenting Microorganism From a Deep Fractured Carbonate Aquifer of the US Great Basin.</title>
        <authorList>
            <person name="Hamilton-Brehm S.D."/>
            <person name="Stewart L.E."/>
            <person name="Zavarin M."/>
            <person name="Caldwell M."/>
            <person name="Lawson P.A."/>
            <person name="Onstott T.C."/>
            <person name="Grzymski J."/>
            <person name="Neveux I."/>
            <person name="Lollar B.S."/>
            <person name="Russell C.E."/>
            <person name="Moser D.P."/>
        </authorList>
    </citation>
    <scope>NUCLEOTIDE SEQUENCE [LARGE SCALE GENOMIC DNA]</scope>
    <source>
        <strain evidence="8 9">DRI-13</strain>
    </source>
</reference>
<keyword evidence="4 8" id="KW-0489">Methyltransferase</keyword>
<evidence type="ECO:0000256" key="2">
    <source>
        <dbReference type="ARBA" id="ARBA00005879"/>
    </source>
</evidence>
<dbReference type="NCBIfam" id="TIGR01465">
    <property type="entry name" value="cobM_cbiF"/>
    <property type="match status" value="1"/>
</dbReference>